<evidence type="ECO:0000259" key="1">
    <source>
        <dbReference type="SMART" id="SM00327"/>
    </source>
</evidence>
<dbReference type="InterPro" id="IPR036465">
    <property type="entry name" value="vWFA_dom_sf"/>
</dbReference>
<proteinExistence type="predicted"/>
<protein>
    <submittedName>
        <fullName evidence="2">VWA domain containing CoxE-like protein</fullName>
    </submittedName>
</protein>
<dbReference type="SUPFAM" id="SSF53300">
    <property type="entry name" value="vWA-like"/>
    <property type="match status" value="1"/>
</dbReference>
<dbReference type="PANTHER" id="PTHR30634">
    <property type="entry name" value="OUTER MEMBRANE LOLAB LIPOPROTEIN INSERTION APPARATUS"/>
    <property type="match status" value="1"/>
</dbReference>
<keyword evidence="3" id="KW-1185">Reference proteome</keyword>
<dbReference type="OrthoDB" id="9789979at2"/>
<dbReference type="Pfam" id="PF05762">
    <property type="entry name" value="VWA_CoxE"/>
    <property type="match status" value="1"/>
</dbReference>
<dbReference type="InterPro" id="IPR008912">
    <property type="entry name" value="Uncharacterised_CoxE"/>
</dbReference>
<accession>A0A518CWE8</accession>
<feature type="domain" description="VWFA" evidence="1">
    <location>
        <begin position="211"/>
        <end position="371"/>
    </location>
</feature>
<sequence>MSMDETERRRRWRLILGEGESENCRSDLGERDSRLDRALSALYQPGSGGTGGGRRRGGLGASAPNVARWLGDIREFFPSRVVQLVQRDAMERLGLRQMLLEPELMASLEADVHLVADLIALRSAMPEETLATARSVVQKVVDELMQRLERRTAEAVRGALDRTRRTTRPRPADIDWPRTITRNLHTWLPEHRTIVPERLVGHARRARTLADLDEIVLCIDQSGSMATSVVYASIFAAVLASLPTVATRLICFDTAVVDLTDDLSDPVQALFGVQLGGGTDIAGALAYVSGTITRPRKTHLVLVTDLCEGGDAEACVALAAELVASGVNLVVLLALSDDGAPYYDPNMASRFAGLGCPVFGCTPDAFPDLMATALRRGDVHAWAAENGITSMRSMGEG</sequence>
<organism evidence="2 3">
    <name type="scientific">Rohdeia mirabilis</name>
    <dbReference type="NCBI Taxonomy" id="2528008"/>
    <lineage>
        <taxon>Bacteria</taxon>
        <taxon>Pseudomonadati</taxon>
        <taxon>Planctomycetota</taxon>
        <taxon>Planctomycetia</taxon>
        <taxon>Planctomycetia incertae sedis</taxon>
        <taxon>Rohdeia</taxon>
    </lineage>
</organism>
<dbReference type="PANTHER" id="PTHR30634:SF16">
    <property type="entry name" value="OUTER-MEMBRANE LIPOPROTEIN LOLB"/>
    <property type="match status" value="1"/>
</dbReference>
<dbReference type="Gene3D" id="3.40.50.410">
    <property type="entry name" value="von Willebrand factor, type A domain"/>
    <property type="match status" value="1"/>
</dbReference>
<gene>
    <name evidence="2" type="ORF">Pla163_06610</name>
</gene>
<dbReference type="InterPro" id="IPR002035">
    <property type="entry name" value="VWF_A"/>
</dbReference>
<reference evidence="2 3" key="1">
    <citation type="submission" date="2019-02" db="EMBL/GenBank/DDBJ databases">
        <title>Deep-cultivation of Planctomycetes and their phenomic and genomic characterization uncovers novel biology.</title>
        <authorList>
            <person name="Wiegand S."/>
            <person name="Jogler M."/>
            <person name="Boedeker C."/>
            <person name="Pinto D."/>
            <person name="Vollmers J."/>
            <person name="Rivas-Marin E."/>
            <person name="Kohn T."/>
            <person name="Peeters S.H."/>
            <person name="Heuer A."/>
            <person name="Rast P."/>
            <person name="Oberbeckmann S."/>
            <person name="Bunk B."/>
            <person name="Jeske O."/>
            <person name="Meyerdierks A."/>
            <person name="Storesund J.E."/>
            <person name="Kallscheuer N."/>
            <person name="Luecker S."/>
            <person name="Lage O.M."/>
            <person name="Pohl T."/>
            <person name="Merkel B.J."/>
            <person name="Hornburger P."/>
            <person name="Mueller R.-W."/>
            <person name="Bruemmer F."/>
            <person name="Labrenz M."/>
            <person name="Spormann A.M."/>
            <person name="Op den Camp H."/>
            <person name="Overmann J."/>
            <person name="Amann R."/>
            <person name="Jetten M.S.M."/>
            <person name="Mascher T."/>
            <person name="Medema M.H."/>
            <person name="Devos D.P."/>
            <person name="Kaster A.-K."/>
            <person name="Ovreas L."/>
            <person name="Rohde M."/>
            <person name="Galperin M.Y."/>
            <person name="Jogler C."/>
        </authorList>
    </citation>
    <scope>NUCLEOTIDE SEQUENCE [LARGE SCALE GENOMIC DNA]</scope>
    <source>
        <strain evidence="2 3">Pla163</strain>
    </source>
</reference>
<dbReference type="SMART" id="SM00327">
    <property type="entry name" value="VWA"/>
    <property type="match status" value="1"/>
</dbReference>
<name>A0A518CWE8_9BACT</name>
<dbReference type="AlphaFoldDB" id="A0A518CWE8"/>
<dbReference type="EMBL" id="CP036290">
    <property type="protein sequence ID" value="QDU83562.1"/>
    <property type="molecule type" value="Genomic_DNA"/>
</dbReference>
<dbReference type="RefSeq" id="WP_145183477.1">
    <property type="nucleotide sequence ID" value="NZ_CP036290.1"/>
</dbReference>
<dbReference type="InterPro" id="IPR050458">
    <property type="entry name" value="LolB"/>
</dbReference>
<dbReference type="Proteomes" id="UP000319342">
    <property type="component" value="Chromosome"/>
</dbReference>
<evidence type="ECO:0000313" key="2">
    <source>
        <dbReference type="EMBL" id="QDU83562.1"/>
    </source>
</evidence>
<evidence type="ECO:0000313" key="3">
    <source>
        <dbReference type="Proteomes" id="UP000319342"/>
    </source>
</evidence>